<protein>
    <submittedName>
        <fullName evidence="2">Uncharacterized protein</fullName>
    </submittedName>
</protein>
<sequence>MSTDKTGISLVTDPGPPNKGHLVAAGGPRGLSGAGTTAGGVGSLDFYLLDGVGDSEITSDLNALSHLIKDHVESNYHLRPIQLNATSIMESLSGLGLNDHTQSQIATLALDTRTRHFAIRSLLVRVIFSALDIHSVGDLSLLPPSMAAFVQALPPTSSFKNSGLPTAKALDTWRRLSVYLLHEKREERTQLPPPAAIHSQIKSLLNALDRFLQHFVYDDNRARSDQARNLEGVISECIGVGYAVLSHPTEMRYTFHSRSNKSAVVVLPGIERLSSRNGEAYTTPQVVAWPETVNV</sequence>
<gene>
    <name evidence="2" type="ORF">QBC35DRAFT_435964</name>
</gene>
<feature type="region of interest" description="Disordered" evidence="1">
    <location>
        <begin position="1"/>
        <end position="20"/>
    </location>
</feature>
<dbReference type="Proteomes" id="UP001302126">
    <property type="component" value="Unassembled WGS sequence"/>
</dbReference>
<comment type="caution">
    <text evidence="2">The sequence shown here is derived from an EMBL/GenBank/DDBJ whole genome shotgun (WGS) entry which is preliminary data.</text>
</comment>
<name>A0AAN7AHN7_9PEZI</name>
<reference evidence="2" key="2">
    <citation type="submission" date="2023-05" db="EMBL/GenBank/DDBJ databases">
        <authorList>
            <consortium name="Lawrence Berkeley National Laboratory"/>
            <person name="Steindorff A."/>
            <person name="Hensen N."/>
            <person name="Bonometti L."/>
            <person name="Westerberg I."/>
            <person name="Brannstrom I.O."/>
            <person name="Guillou S."/>
            <person name="Cros-Aarteil S."/>
            <person name="Calhoun S."/>
            <person name="Haridas S."/>
            <person name="Kuo A."/>
            <person name="Mondo S."/>
            <person name="Pangilinan J."/>
            <person name="Riley R."/>
            <person name="Labutti K."/>
            <person name="Andreopoulos B."/>
            <person name="Lipzen A."/>
            <person name="Chen C."/>
            <person name="Yanf M."/>
            <person name="Daum C."/>
            <person name="Ng V."/>
            <person name="Clum A."/>
            <person name="Ohm R."/>
            <person name="Martin F."/>
            <person name="Silar P."/>
            <person name="Natvig D."/>
            <person name="Lalanne C."/>
            <person name="Gautier V."/>
            <person name="Ament-Velasquez S.L."/>
            <person name="Kruys A."/>
            <person name="Hutchinson M.I."/>
            <person name="Powell A.J."/>
            <person name="Barry K."/>
            <person name="Miller A.N."/>
            <person name="Grigoriev I.V."/>
            <person name="Debuchy R."/>
            <person name="Gladieux P."/>
            <person name="Thoren M.H."/>
            <person name="Johannesson H."/>
        </authorList>
    </citation>
    <scope>NUCLEOTIDE SEQUENCE</scope>
    <source>
        <strain evidence="2">PSN309</strain>
    </source>
</reference>
<evidence type="ECO:0000256" key="1">
    <source>
        <dbReference type="SAM" id="MobiDB-lite"/>
    </source>
</evidence>
<dbReference type="EMBL" id="MU864411">
    <property type="protein sequence ID" value="KAK4186984.1"/>
    <property type="molecule type" value="Genomic_DNA"/>
</dbReference>
<keyword evidence="3" id="KW-1185">Reference proteome</keyword>
<reference evidence="2" key="1">
    <citation type="journal article" date="2023" name="Mol. Phylogenet. Evol.">
        <title>Genome-scale phylogeny and comparative genomics of the fungal order Sordariales.</title>
        <authorList>
            <person name="Hensen N."/>
            <person name="Bonometti L."/>
            <person name="Westerberg I."/>
            <person name="Brannstrom I.O."/>
            <person name="Guillou S."/>
            <person name="Cros-Aarteil S."/>
            <person name="Calhoun S."/>
            <person name="Haridas S."/>
            <person name="Kuo A."/>
            <person name="Mondo S."/>
            <person name="Pangilinan J."/>
            <person name="Riley R."/>
            <person name="LaButti K."/>
            <person name="Andreopoulos B."/>
            <person name="Lipzen A."/>
            <person name="Chen C."/>
            <person name="Yan M."/>
            <person name="Daum C."/>
            <person name="Ng V."/>
            <person name="Clum A."/>
            <person name="Steindorff A."/>
            <person name="Ohm R.A."/>
            <person name="Martin F."/>
            <person name="Silar P."/>
            <person name="Natvig D.O."/>
            <person name="Lalanne C."/>
            <person name="Gautier V."/>
            <person name="Ament-Velasquez S.L."/>
            <person name="Kruys A."/>
            <person name="Hutchinson M.I."/>
            <person name="Powell A.J."/>
            <person name="Barry K."/>
            <person name="Miller A.N."/>
            <person name="Grigoriev I.V."/>
            <person name="Debuchy R."/>
            <person name="Gladieux P."/>
            <person name="Hiltunen Thoren M."/>
            <person name="Johannesson H."/>
        </authorList>
    </citation>
    <scope>NUCLEOTIDE SEQUENCE</scope>
    <source>
        <strain evidence="2">PSN309</strain>
    </source>
</reference>
<proteinExistence type="predicted"/>
<accession>A0AAN7AHN7</accession>
<evidence type="ECO:0000313" key="2">
    <source>
        <dbReference type="EMBL" id="KAK4186984.1"/>
    </source>
</evidence>
<organism evidence="2 3">
    <name type="scientific">Podospora australis</name>
    <dbReference type="NCBI Taxonomy" id="1536484"/>
    <lineage>
        <taxon>Eukaryota</taxon>
        <taxon>Fungi</taxon>
        <taxon>Dikarya</taxon>
        <taxon>Ascomycota</taxon>
        <taxon>Pezizomycotina</taxon>
        <taxon>Sordariomycetes</taxon>
        <taxon>Sordariomycetidae</taxon>
        <taxon>Sordariales</taxon>
        <taxon>Podosporaceae</taxon>
        <taxon>Podospora</taxon>
    </lineage>
</organism>
<dbReference type="AlphaFoldDB" id="A0AAN7AHN7"/>
<evidence type="ECO:0000313" key="3">
    <source>
        <dbReference type="Proteomes" id="UP001302126"/>
    </source>
</evidence>